<dbReference type="STRING" id="1036808.A0A0C2ZKV7"/>
<keyword evidence="3" id="KW-1185">Reference proteome</keyword>
<sequence>METQLNSMQQKANVLKTLGQLLEDSLVAIAMVISLPPTYSTLQTILMATDDKLTMDAVINQVLIEEKSRKVSSTHSALAVKTTGRSKQKCSKSGHTEDECWAKKAAECSKEKDDRRSVYSWHDRPAPLLKGTGPSTPLHPHTLRAVNATHSTHIAHRGLPTSLAPAMAKPSPHQMRETL</sequence>
<feature type="region of interest" description="Disordered" evidence="1">
    <location>
        <begin position="75"/>
        <end position="96"/>
    </location>
</feature>
<dbReference type="EMBL" id="KN822044">
    <property type="protein sequence ID" value="KIM62213.1"/>
    <property type="molecule type" value="Genomic_DNA"/>
</dbReference>
<evidence type="ECO:0000313" key="2">
    <source>
        <dbReference type="EMBL" id="KIM62213.1"/>
    </source>
</evidence>
<dbReference type="Proteomes" id="UP000053989">
    <property type="component" value="Unassembled WGS sequence"/>
</dbReference>
<dbReference type="OrthoDB" id="2684516at2759"/>
<reference evidence="2 3" key="1">
    <citation type="submission" date="2014-04" db="EMBL/GenBank/DDBJ databases">
        <authorList>
            <consortium name="DOE Joint Genome Institute"/>
            <person name="Kuo A."/>
            <person name="Kohler A."/>
            <person name="Nagy L.G."/>
            <person name="Floudas D."/>
            <person name="Copeland A."/>
            <person name="Barry K.W."/>
            <person name="Cichocki N."/>
            <person name="Veneault-Fourrey C."/>
            <person name="LaButti K."/>
            <person name="Lindquist E.A."/>
            <person name="Lipzen A."/>
            <person name="Lundell T."/>
            <person name="Morin E."/>
            <person name="Murat C."/>
            <person name="Sun H."/>
            <person name="Tunlid A."/>
            <person name="Henrissat B."/>
            <person name="Grigoriev I.V."/>
            <person name="Hibbett D.S."/>
            <person name="Martin F."/>
            <person name="Nordberg H.P."/>
            <person name="Cantor M.N."/>
            <person name="Hua S.X."/>
        </authorList>
    </citation>
    <scope>NUCLEOTIDE SEQUENCE [LARGE SCALE GENOMIC DNA]</scope>
    <source>
        <strain evidence="2 3">Foug A</strain>
    </source>
</reference>
<name>A0A0C2ZKV7_9AGAM</name>
<reference evidence="3" key="2">
    <citation type="submission" date="2015-01" db="EMBL/GenBank/DDBJ databases">
        <title>Evolutionary Origins and Diversification of the Mycorrhizal Mutualists.</title>
        <authorList>
            <consortium name="DOE Joint Genome Institute"/>
            <consortium name="Mycorrhizal Genomics Consortium"/>
            <person name="Kohler A."/>
            <person name="Kuo A."/>
            <person name="Nagy L.G."/>
            <person name="Floudas D."/>
            <person name="Copeland A."/>
            <person name="Barry K.W."/>
            <person name="Cichocki N."/>
            <person name="Veneault-Fourrey C."/>
            <person name="LaButti K."/>
            <person name="Lindquist E.A."/>
            <person name="Lipzen A."/>
            <person name="Lundell T."/>
            <person name="Morin E."/>
            <person name="Murat C."/>
            <person name="Riley R."/>
            <person name="Ohm R."/>
            <person name="Sun H."/>
            <person name="Tunlid A."/>
            <person name="Henrissat B."/>
            <person name="Grigoriev I.V."/>
            <person name="Hibbett D.S."/>
            <person name="Martin F."/>
        </authorList>
    </citation>
    <scope>NUCLEOTIDE SEQUENCE [LARGE SCALE GENOMIC DNA]</scope>
    <source>
        <strain evidence="3">Foug A</strain>
    </source>
</reference>
<organism evidence="2 3">
    <name type="scientific">Scleroderma citrinum Foug A</name>
    <dbReference type="NCBI Taxonomy" id="1036808"/>
    <lineage>
        <taxon>Eukaryota</taxon>
        <taxon>Fungi</taxon>
        <taxon>Dikarya</taxon>
        <taxon>Basidiomycota</taxon>
        <taxon>Agaricomycotina</taxon>
        <taxon>Agaricomycetes</taxon>
        <taxon>Agaricomycetidae</taxon>
        <taxon>Boletales</taxon>
        <taxon>Sclerodermatineae</taxon>
        <taxon>Sclerodermataceae</taxon>
        <taxon>Scleroderma</taxon>
    </lineage>
</organism>
<dbReference type="Pfam" id="PF14223">
    <property type="entry name" value="Retrotran_gag_2"/>
    <property type="match status" value="1"/>
</dbReference>
<gene>
    <name evidence="2" type="ORF">SCLCIDRAFT_838418</name>
</gene>
<dbReference type="AlphaFoldDB" id="A0A0C2ZKV7"/>
<dbReference type="InParanoid" id="A0A0C2ZKV7"/>
<dbReference type="HOGENOM" id="CLU_1504310_0_0_1"/>
<accession>A0A0C2ZKV7</accession>
<evidence type="ECO:0000256" key="1">
    <source>
        <dbReference type="SAM" id="MobiDB-lite"/>
    </source>
</evidence>
<proteinExistence type="predicted"/>
<evidence type="ECO:0000313" key="3">
    <source>
        <dbReference type="Proteomes" id="UP000053989"/>
    </source>
</evidence>
<protein>
    <submittedName>
        <fullName evidence="2">Uncharacterized protein</fullName>
    </submittedName>
</protein>